<evidence type="ECO:0008006" key="3">
    <source>
        <dbReference type="Google" id="ProtNLM"/>
    </source>
</evidence>
<dbReference type="Proteomes" id="UP000321523">
    <property type="component" value="Unassembled WGS sequence"/>
</dbReference>
<comment type="caution">
    <text evidence="1">The sequence shown here is derived from an EMBL/GenBank/DDBJ whole genome shotgun (WGS) entry which is preliminary data.</text>
</comment>
<gene>
    <name evidence="1" type="ORF">SAE02_64550</name>
</gene>
<proteinExistence type="predicted"/>
<sequence>MSDNNKHGLSRTINPSTKRIIRQRCGFGCVICGSAIIEYEHIDPPFSEATHHDPERITLLCPSHHSEVTKNIIDKEYIKQADKNPAAKQRGYSDLLFRTISKPPVLVFGKRNIFEGGGFITVEGVPLIAAKAPEIGSGVWRLDGNICNSDGSSIVKINNNEFHLQGHAQFDFQQIQNRLTVRDEKSIIVFEMEFQSPNYVRIKHMVSRSRNVVIVAHDDDLTIWREDGPVSFTACRWLDYGLNIRSEEISFLP</sequence>
<keyword evidence="2" id="KW-1185">Reference proteome</keyword>
<dbReference type="AlphaFoldDB" id="A0A512E0P2"/>
<name>A0A512E0P2_9PROT</name>
<dbReference type="EMBL" id="BJYZ01000038">
    <property type="protein sequence ID" value="GEO42307.1"/>
    <property type="molecule type" value="Genomic_DNA"/>
</dbReference>
<dbReference type="InterPro" id="IPR003615">
    <property type="entry name" value="HNH_nuc"/>
</dbReference>
<evidence type="ECO:0000313" key="1">
    <source>
        <dbReference type="EMBL" id="GEO42307.1"/>
    </source>
</evidence>
<accession>A0A512E0P2</accession>
<dbReference type="CDD" id="cd00085">
    <property type="entry name" value="HNHc"/>
    <property type="match status" value="1"/>
</dbReference>
<evidence type="ECO:0000313" key="2">
    <source>
        <dbReference type="Proteomes" id="UP000321523"/>
    </source>
</evidence>
<protein>
    <recommendedName>
        <fullName evidence="3">HNH nuclease domain-containing protein</fullName>
    </recommendedName>
</protein>
<reference evidence="1 2" key="1">
    <citation type="submission" date="2019-07" db="EMBL/GenBank/DDBJ databases">
        <title>Whole genome shotgun sequence of Skermanella aerolata NBRC 106429.</title>
        <authorList>
            <person name="Hosoyama A."/>
            <person name="Uohara A."/>
            <person name="Ohji S."/>
            <person name="Ichikawa N."/>
        </authorList>
    </citation>
    <scope>NUCLEOTIDE SEQUENCE [LARGE SCALE GENOMIC DNA]</scope>
    <source>
        <strain evidence="1 2">NBRC 106429</strain>
    </source>
</reference>
<dbReference type="OrthoDB" id="9788621at2"/>
<dbReference type="RefSeq" id="WP_147041097.1">
    <property type="nucleotide sequence ID" value="NZ_BJYZ01000038.1"/>
</dbReference>
<organism evidence="1 2">
    <name type="scientific">Skermanella aerolata</name>
    <dbReference type="NCBI Taxonomy" id="393310"/>
    <lineage>
        <taxon>Bacteria</taxon>
        <taxon>Pseudomonadati</taxon>
        <taxon>Pseudomonadota</taxon>
        <taxon>Alphaproteobacteria</taxon>
        <taxon>Rhodospirillales</taxon>
        <taxon>Azospirillaceae</taxon>
        <taxon>Skermanella</taxon>
    </lineage>
</organism>